<dbReference type="SUPFAM" id="SSF53756">
    <property type="entry name" value="UDP-Glycosyltransferase/glycogen phosphorylase"/>
    <property type="match status" value="1"/>
</dbReference>
<reference evidence="3 4" key="1">
    <citation type="submission" date="2020-04" db="EMBL/GenBank/DDBJ databases">
        <title>Luteolibacter sp. G-1-1-1 isolated from soil.</title>
        <authorList>
            <person name="Dahal R.H."/>
        </authorList>
    </citation>
    <scope>NUCLEOTIDE SEQUENCE [LARGE SCALE GENOMIC DNA]</scope>
    <source>
        <strain evidence="3 4">G-1-1-1</strain>
    </source>
</reference>
<protein>
    <recommendedName>
        <fullName evidence="5">Glycosyltransferase family 9 protein</fullName>
    </recommendedName>
</protein>
<keyword evidence="1" id="KW-0328">Glycosyltransferase</keyword>
<dbReference type="GO" id="GO:0009244">
    <property type="term" value="P:lipopolysaccharide core region biosynthetic process"/>
    <property type="evidence" value="ECO:0007669"/>
    <property type="project" value="TreeGrafter"/>
</dbReference>
<name>A0A858RHC5_9BACT</name>
<dbReference type="PANTHER" id="PTHR30160">
    <property type="entry name" value="TETRAACYLDISACCHARIDE 4'-KINASE-RELATED"/>
    <property type="match status" value="1"/>
</dbReference>
<keyword evidence="4" id="KW-1185">Reference proteome</keyword>
<dbReference type="GO" id="GO:0005829">
    <property type="term" value="C:cytosol"/>
    <property type="evidence" value="ECO:0007669"/>
    <property type="project" value="TreeGrafter"/>
</dbReference>
<dbReference type="InterPro" id="IPR002201">
    <property type="entry name" value="Glyco_trans_9"/>
</dbReference>
<gene>
    <name evidence="3" type="ORF">HHL09_12540</name>
</gene>
<evidence type="ECO:0000313" key="4">
    <source>
        <dbReference type="Proteomes" id="UP000501812"/>
    </source>
</evidence>
<dbReference type="Gene3D" id="3.40.50.2000">
    <property type="entry name" value="Glycogen Phosphorylase B"/>
    <property type="match status" value="1"/>
</dbReference>
<proteinExistence type="predicted"/>
<evidence type="ECO:0008006" key="5">
    <source>
        <dbReference type="Google" id="ProtNLM"/>
    </source>
</evidence>
<dbReference type="EMBL" id="CP051774">
    <property type="protein sequence ID" value="QJE96576.1"/>
    <property type="molecule type" value="Genomic_DNA"/>
</dbReference>
<sequence length="315" mass="33862">MSEAPLIQPGEPLLVAAPAAWREACLSIPAMRALKRMGLDLRVLCPQAQIHLWEASGFTKVTGYSEKTSVRGITALLEKSGTALAWEAGDAAEAVAKAGIPRRLGPPAKGLEKRLTERITIVESPGPIRHRVQFYLGIAAKLGAETMVAENFAPASIGVPQDPDRVLLVPDSDFGSHYEWPLERWVDLGKTIVESGKLVRVGIAGAHGQKLAAALEGSDSVRLELPALEELSAHGLCIAAEGSVPHLAAHVGTMCLVLFGPGEPEWMRPLGRQHGIARRKVECSPCFANKCVMDLRCQKELEVTEVLRVLEGMGK</sequence>
<dbReference type="RefSeq" id="WP_169454977.1">
    <property type="nucleotide sequence ID" value="NZ_CP051774.1"/>
</dbReference>
<dbReference type="Pfam" id="PF01075">
    <property type="entry name" value="Glyco_transf_9"/>
    <property type="match status" value="1"/>
</dbReference>
<dbReference type="KEGG" id="luo:HHL09_12540"/>
<dbReference type="InterPro" id="IPR051199">
    <property type="entry name" value="LPS_LOS_Heptosyltrfase"/>
</dbReference>
<keyword evidence="2" id="KW-0808">Transferase</keyword>
<accession>A0A858RHC5</accession>
<dbReference type="Proteomes" id="UP000501812">
    <property type="component" value="Chromosome"/>
</dbReference>
<dbReference type="AlphaFoldDB" id="A0A858RHC5"/>
<organism evidence="3 4">
    <name type="scientific">Luteolibacter luteus</name>
    <dbReference type="NCBI Taxonomy" id="2728835"/>
    <lineage>
        <taxon>Bacteria</taxon>
        <taxon>Pseudomonadati</taxon>
        <taxon>Verrucomicrobiota</taxon>
        <taxon>Verrucomicrobiia</taxon>
        <taxon>Verrucomicrobiales</taxon>
        <taxon>Verrucomicrobiaceae</taxon>
        <taxon>Luteolibacter</taxon>
    </lineage>
</organism>
<evidence type="ECO:0000256" key="1">
    <source>
        <dbReference type="ARBA" id="ARBA00022676"/>
    </source>
</evidence>
<evidence type="ECO:0000256" key="2">
    <source>
        <dbReference type="ARBA" id="ARBA00022679"/>
    </source>
</evidence>
<evidence type="ECO:0000313" key="3">
    <source>
        <dbReference type="EMBL" id="QJE96576.1"/>
    </source>
</evidence>
<dbReference type="GO" id="GO:0008713">
    <property type="term" value="F:ADP-heptose-lipopolysaccharide heptosyltransferase activity"/>
    <property type="evidence" value="ECO:0007669"/>
    <property type="project" value="TreeGrafter"/>
</dbReference>